<dbReference type="InterPro" id="IPR036116">
    <property type="entry name" value="FN3_sf"/>
</dbReference>
<dbReference type="PROSITE" id="PS50853">
    <property type="entry name" value="FN3"/>
    <property type="match status" value="1"/>
</dbReference>
<dbReference type="GO" id="GO:0035987">
    <property type="term" value="P:endodermal cell differentiation"/>
    <property type="evidence" value="ECO:0007669"/>
    <property type="project" value="TreeGrafter"/>
</dbReference>
<dbReference type="InterPro" id="IPR013783">
    <property type="entry name" value="Ig-like_fold"/>
</dbReference>
<name>A0A091VGP3_PHORB</name>
<evidence type="ECO:0000259" key="4">
    <source>
        <dbReference type="PROSITE" id="PS50853"/>
    </source>
</evidence>
<organism evidence="5 6">
    <name type="scientific">Phoenicopterus ruber ruber</name>
    <dbReference type="NCBI Taxonomy" id="9218"/>
    <lineage>
        <taxon>Eukaryota</taxon>
        <taxon>Metazoa</taxon>
        <taxon>Chordata</taxon>
        <taxon>Craniata</taxon>
        <taxon>Vertebrata</taxon>
        <taxon>Euteleostomi</taxon>
        <taxon>Archelosauria</taxon>
        <taxon>Archosauria</taxon>
        <taxon>Dinosauria</taxon>
        <taxon>Saurischia</taxon>
        <taxon>Theropoda</taxon>
        <taxon>Coelurosauria</taxon>
        <taxon>Aves</taxon>
        <taxon>Neognathae</taxon>
        <taxon>Neoaves</taxon>
        <taxon>Mirandornithes</taxon>
        <taxon>Phoenicopteriformes</taxon>
        <taxon>Phoenicopteridae</taxon>
        <taxon>Phoenicopterus</taxon>
    </lineage>
</organism>
<feature type="non-terminal residue" evidence="5">
    <location>
        <position position="272"/>
    </location>
</feature>
<dbReference type="InterPro" id="IPR003961">
    <property type="entry name" value="FN3_dom"/>
</dbReference>
<reference evidence="5 6" key="1">
    <citation type="submission" date="2014-04" db="EMBL/GenBank/DDBJ databases">
        <title>Genome evolution of avian class.</title>
        <authorList>
            <person name="Zhang G."/>
            <person name="Li C."/>
        </authorList>
    </citation>
    <scope>NUCLEOTIDE SEQUENCE [LARGE SCALE GENOMIC DNA]</scope>
    <source>
        <strain evidence="5">BGI_N337</strain>
    </source>
</reference>
<feature type="domain" description="VWFA" evidence="3">
    <location>
        <begin position="1"/>
        <end position="132"/>
    </location>
</feature>
<sequence length="272" mass="30116">LAQYSGDPRTEWNLNAYRTKQALLEAVANLPYKGGNTLTGMALDFILKNNFKQDAGLRPRARKIGVLITDGKSQDDVVTPSRRLRDEGVELYAIGIKNADENELKQIATDPDDIHVYNVADFSFLASIVDDVTTNLCNSVKGPGDLPPPSNLVISEVTPRSFRLRWSPPPESVDRYRVEYYPTSGGSPQQVSTVCSSLTLMETTTVLKDLKPETEYIVNVFSVVEDESSEPLIGRETTLPISSVRNLNVYDIGSTSMRVRWEPLNGATGYLL</sequence>
<dbReference type="Gene3D" id="3.40.50.410">
    <property type="entry name" value="von Willebrand factor, type A domain"/>
    <property type="match status" value="1"/>
</dbReference>
<proteinExistence type="predicted"/>
<dbReference type="AlphaFoldDB" id="A0A091VGP3"/>
<evidence type="ECO:0000259" key="3">
    <source>
        <dbReference type="PROSITE" id="PS50234"/>
    </source>
</evidence>
<dbReference type="CDD" id="cd00063">
    <property type="entry name" value="FN3"/>
    <property type="match status" value="1"/>
</dbReference>
<dbReference type="GO" id="GO:0005615">
    <property type="term" value="C:extracellular space"/>
    <property type="evidence" value="ECO:0007669"/>
    <property type="project" value="TreeGrafter"/>
</dbReference>
<dbReference type="SMART" id="SM00327">
    <property type="entry name" value="VWA"/>
    <property type="match status" value="1"/>
</dbReference>
<evidence type="ECO:0000313" key="5">
    <source>
        <dbReference type="EMBL" id="KFQ88788.1"/>
    </source>
</evidence>
<keyword evidence="2" id="KW-0272">Extracellular matrix</keyword>
<dbReference type="PANTHER" id="PTHR24020">
    <property type="entry name" value="COLLAGEN ALPHA"/>
    <property type="match status" value="1"/>
</dbReference>
<feature type="domain" description="Fibronectin type-III" evidence="4">
    <location>
        <begin position="148"/>
        <end position="242"/>
    </location>
</feature>
<dbReference type="FunFam" id="2.60.40.10:FF:000234">
    <property type="entry name" value="Collagen, type XII, alpha 1"/>
    <property type="match status" value="1"/>
</dbReference>
<dbReference type="InterPro" id="IPR050525">
    <property type="entry name" value="ECM_Assembly_Org"/>
</dbReference>
<comment type="subcellular location">
    <subcellularLocation>
        <location evidence="1">Secreted</location>
        <location evidence="1">Extracellular space</location>
        <location evidence="1">Extracellular matrix</location>
    </subcellularLocation>
</comment>
<accession>A0A091VGP3</accession>
<dbReference type="SUPFAM" id="SSF53300">
    <property type="entry name" value="vWA-like"/>
    <property type="match status" value="1"/>
</dbReference>
<dbReference type="SUPFAM" id="SSF49265">
    <property type="entry name" value="Fibronectin type III"/>
    <property type="match status" value="2"/>
</dbReference>
<keyword evidence="6" id="KW-1185">Reference proteome</keyword>
<keyword evidence="2" id="KW-0964">Secreted</keyword>
<evidence type="ECO:0000256" key="1">
    <source>
        <dbReference type="ARBA" id="ARBA00004498"/>
    </source>
</evidence>
<dbReference type="Pfam" id="PF00092">
    <property type="entry name" value="VWA"/>
    <property type="match status" value="1"/>
</dbReference>
<dbReference type="OrthoDB" id="18894at2759"/>
<dbReference type="GO" id="GO:0005581">
    <property type="term" value="C:collagen trimer"/>
    <property type="evidence" value="ECO:0007669"/>
    <property type="project" value="UniProtKB-KW"/>
</dbReference>
<dbReference type="PANTHER" id="PTHR24020:SF17">
    <property type="entry name" value="COLLAGEN ALPHA-1(XII) CHAIN"/>
    <property type="match status" value="1"/>
</dbReference>
<evidence type="ECO:0000256" key="2">
    <source>
        <dbReference type="ARBA" id="ARBA00022530"/>
    </source>
</evidence>
<protein>
    <submittedName>
        <fullName evidence="5">Collagen alpha-1(XII) chain</fullName>
    </submittedName>
</protein>
<dbReference type="SMART" id="SM00060">
    <property type="entry name" value="FN3"/>
    <property type="match status" value="1"/>
</dbReference>
<dbReference type="PROSITE" id="PS50234">
    <property type="entry name" value="VWFA"/>
    <property type="match status" value="1"/>
</dbReference>
<dbReference type="Pfam" id="PF00041">
    <property type="entry name" value="fn3"/>
    <property type="match status" value="1"/>
</dbReference>
<dbReference type="Gene3D" id="2.60.40.10">
    <property type="entry name" value="Immunoglobulins"/>
    <property type="match status" value="1"/>
</dbReference>
<evidence type="ECO:0000313" key="6">
    <source>
        <dbReference type="Proteomes" id="UP000053700"/>
    </source>
</evidence>
<dbReference type="Proteomes" id="UP000053700">
    <property type="component" value="Unassembled WGS sequence"/>
</dbReference>
<feature type="non-terminal residue" evidence="5">
    <location>
        <position position="1"/>
    </location>
</feature>
<gene>
    <name evidence="5" type="ORF">N337_07753</name>
</gene>
<dbReference type="EMBL" id="KK430157">
    <property type="protein sequence ID" value="KFQ88788.1"/>
    <property type="molecule type" value="Genomic_DNA"/>
</dbReference>
<keyword evidence="5" id="KW-0176">Collagen</keyword>
<dbReference type="InterPro" id="IPR036465">
    <property type="entry name" value="vWFA_dom_sf"/>
</dbReference>
<dbReference type="InterPro" id="IPR002035">
    <property type="entry name" value="VWF_A"/>
</dbReference>